<proteinExistence type="predicted"/>
<name>L7JSU9_TRAHO</name>
<accession>L7JSU9</accession>
<evidence type="ECO:0000313" key="2">
    <source>
        <dbReference type="Proteomes" id="UP000011185"/>
    </source>
</evidence>
<feature type="non-terminal residue" evidence="1">
    <location>
        <position position="1"/>
    </location>
</feature>
<gene>
    <name evidence="1" type="ORF">THOM_2466</name>
</gene>
<dbReference type="InParanoid" id="L7JSU9"/>
<dbReference type="Proteomes" id="UP000011185">
    <property type="component" value="Unassembled WGS sequence"/>
</dbReference>
<dbReference type="VEuPathDB" id="MicrosporidiaDB:THOM_2466"/>
<dbReference type="HOGENOM" id="CLU_2504103_0_0_1"/>
<reference evidence="1 2" key="1">
    <citation type="journal article" date="2012" name="PLoS Pathog.">
        <title>The genome of the obligate intracellular parasite Trachipleistophora hominis: new insights into microsporidian genome dynamics and reductive evolution.</title>
        <authorList>
            <person name="Heinz E."/>
            <person name="Williams T.A."/>
            <person name="Nakjang S."/>
            <person name="Noel C.J."/>
            <person name="Swan D.C."/>
            <person name="Goldberg A.V."/>
            <person name="Harris S.R."/>
            <person name="Weinmaier T."/>
            <person name="Markert S."/>
            <person name="Becher D."/>
            <person name="Bernhardt J."/>
            <person name="Dagan T."/>
            <person name="Hacker C."/>
            <person name="Lucocq J.M."/>
            <person name="Schweder T."/>
            <person name="Rattei T."/>
            <person name="Hall N."/>
            <person name="Hirt R.P."/>
            <person name="Embley T.M."/>
        </authorList>
    </citation>
    <scope>NUCLEOTIDE SEQUENCE [LARGE SCALE GENOMIC DNA]</scope>
</reference>
<protein>
    <submittedName>
        <fullName evidence="1">Uncharacterized protein</fullName>
    </submittedName>
</protein>
<sequence>VFLLKFIMFFVVTPMDHLTPSIQKLRNLNVKELRSDNVMIGDEKVENTLCYKNYFERVRGNKLETINDDISLGEYGMRFTYEKDNK</sequence>
<keyword evidence="2" id="KW-1185">Reference proteome</keyword>
<evidence type="ECO:0000313" key="1">
    <source>
        <dbReference type="EMBL" id="ELQ74553.1"/>
    </source>
</evidence>
<dbReference type="EMBL" id="JH994035">
    <property type="protein sequence ID" value="ELQ74553.1"/>
    <property type="molecule type" value="Genomic_DNA"/>
</dbReference>
<dbReference type="AlphaFoldDB" id="L7JSU9"/>
<organism evidence="1 2">
    <name type="scientific">Trachipleistophora hominis</name>
    <name type="common">Microsporidian parasite</name>
    <dbReference type="NCBI Taxonomy" id="72359"/>
    <lineage>
        <taxon>Eukaryota</taxon>
        <taxon>Fungi</taxon>
        <taxon>Fungi incertae sedis</taxon>
        <taxon>Microsporidia</taxon>
        <taxon>Pleistophoridae</taxon>
        <taxon>Trachipleistophora</taxon>
    </lineage>
</organism>